<dbReference type="NCBIfam" id="TIGR03101">
    <property type="entry name" value="hydr2_PEP"/>
    <property type="match status" value="1"/>
</dbReference>
<evidence type="ECO:0000259" key="1">
    <source>
        <dbReference type="Pfam" id="PF12146"/>
    </source>
</evidence>
<feature type="domain" description="Serine aminopeptidase S33" evidence="1">
    <location>
        <begin position="33"/>
        <end position="159"/>
    </location>
</feature>
<sequence>MTPQPASALPFFLAAGAGERFCLYHQPDPDVAPRGAILYVPPFAEELNKSRRMAALQSRAYARAGFGVLQIDLYGCGDSSGDFADARWDIWLSDLRLGWHWLTQRNNGPFYLWGLRLGALLALELAASTDPEGLILWQPVISGRAHLHQFARMQSAARLFGAAPQEHGAEIGGYTVAPELSDAINRLDAAALTPACSTHWLELNPAQPALQAASALLIERWREAGIAIEARALQGTSFWASAEISESAELLAATLDATLAVGRQAASTPLSLEDR</sequence>
<dbReference type="SUPFAM" id="SSF53474">
    <property type="entry name" value="alpha/beta-Hydrolases"/>
    <property type="match status" value="1"/>
</dbReference>
<protein>
    <submittedName>
        <fullName evidence="2">Hydrolase 2, exosortase A system-associated</fullName>
    </submittedName>
</protein>
<dbReference type="InterPro" id="IPR022742">
    <property type="entry name" value="Hydrolase_4"/>
</dbReference>
<dbReference type="Gene3D" id="3.40.50.1820">
    <property type="entry name" value="alpha/beta hydrolase"/>
    <property type="match status" value="1"/>
</dbReference>
<keyword evidence="2" id="KW-0378">Hydrolase</keyword>
<gene>
    <name evidence="2" type="ORF">GW587_22995</name>
</gene>
<proteinExistence type="predicted"/>
<dbReference type="InterPro" id="IPR029058">
    <property type="entry name" value="AB_hydrolase_fold"/>
</dbReference>
<dbReference type="Pfam" id="PF12146">
    <property type="entry name" value="Hydrolase_4"/>
    <property type="match status" value="1"/>
</dbReference>
<accession>A0ABX0FR33</accession>
<name>A0ABX0FR33_9BURK</name>
<organism evidence="2 3">
    <name type="scientific">Duganella aceris</name>
    <dbReference type="NCBI Taxonomy" id="2703883"/>
    <lineage>
        <taxon>Bacteria</taxon>
        <taxon>Pseudomonadati</taxon>
        <taxon>Pseudomonadota</taxon>
        <taxon>Betaproteobacteria</taxon>
        <taxon>Burkholderiales</taxon>
        <taxon>Oxalobacteraceae</taxon>
        <taxon>Telluria group</taxon>
        <taxon>Duganella</taxon>
    </lineage>
</organism>
<evidence type="ECO:0000313" key="2">
    <source>
        <dbReference type="EMBL" id="NGZ87115.1"/>
    </source>
</evidence>
<dbReference type="InterPro" id="IPR017532">
    <property type="entry name" value="Hydrolase-2_PEP"/>
</dbReference>
<dbReference type="GO" id="GO:0016787">
    <property type="term" value="F:hydrolase activity"/>
    <property type="evidence" value="ECO:0007669"/>
    <property type="project" value="UniProtKB-KW"/>
</dbReference>
<dbReference type="EMBL" id="JAADJT010000011">
    <property type="protein sequence ID" value="NGZ87115.1"/>
    <property type="molecule type" value="Genomic_DNA"/>
</dbReference>
<dbReference type="RefSeq" id="WP_166107030.1">
    <property type="nucleotide sequence ID" value="NZ_JAADJT010000011.1"/>
</dbReference>
<dbReference type="Proteomes" id="UP000666369">
    <property type="component" value="Unassembled WGS sequence"/>
</dbReference>
<comment type="caution">
    <text evidence="2">The sequence shown here is derived from an EMBL/GenBank/DDBJ whole genome shotgun (WGS) entry which is preliminary data.</text>
</comment>
<evidence type="ECO:0000313" key="3">
    <source>
        <dbReference type="Proteomes" id="UP000666369"/>
    </source>
</evidence>
<keyword evidence="3" id="KW-1185">Reference proteome</keyword>
<reference evidence="3" key="1">
    <citation type="submission" date="2023-07" db="EMBL/GenBank/DDBJ databases">
        <title>Duganella aceri sp. nov., isolated from tree sap.</title>
        <authorList>
            <person name="Kim I.S."/>
        </authorList>
    </citation>
    <scope>NUCLEOTIDE SEQUENCE [LARGE SCALE GENOMIC DNA]</scope>
    <source>
        <strain evidence="3">SAP-35</strain>
    </source>
</reference>